<keyword evidence="4" id="KW-0472">Membrane</keyword>
<reference evidence="6 7" key="1">
    <citation type="submission" date="2019-10" db="EMBL/GenBank/DDBJ databases">
        <title>Glycomyces albidus sp. nov., a novel actinomycete isolated from rhizosphere soil of wheat (Triticum aestivum L.).</title>
        <authorList>
            <person name="Qian L."/>
        </authorList>
    </citation>
    <scope>NUCLEOTIDE SEQUENCE [LARGE SCALE GENOMIC DNA]</scope>
    <source>
        <strain evidence="6 7">NEAU-7082</strain>
    </source>
</reference>
<evidence type="ECO:0000256" key="1">
    <source>
        <dbReference type="ARBA" id="ARBA00022729"/>
    </source>
</evidence>
<dbReference type="Gene3D" id="2.60.40.1220">
    <property type="match status" value="1"/>
</dbReference>
<evidence type="ECO:0000313" key="7">
    <source>
        <dbReference type="Proteomes" id="UP000477750"/>
    </source>
</evidence>
<dbReference type="Proteomes" id="UP000477750">
    <property type="component" value="Unassembled WGS sequence"/>
</dbReference>
<keyword evidence="4" id="KW-1133">Transmembrane helix</keyword>
<evidence type="ECO:0000256" key="4">
    <source>
        <dbReference type="SAM" id="Phobius"/>
    </source>
</evidence>
<dbReference type="AlphaFoldDB" id="A0A6L5G4Z6"/>
<evidence type="ECO:0000313" key="6">
    <source>
        <dbReference type="EMBL" id="MQM24695.1"/>
    </source>
</evidence>
<evidence type="ECO:0000256" key="2">
    <source>
        <dbReference type="ARBA" id="ARBA00023008"/>
    </source>
</evidence>
<keyword evidence="4" id="KW-0812">Transmembrane</keyword>
<dbReference type="GO" id="GO:0005507">
    <property type="term" value="F:copper ion binding"/>
    <property type="evidence" value="ECO:0007669"/>
    <property type="project" value="InterPro"/>
</dbReference>
<protein>
    <recommendedName>
        <fullName evidence="5">CopC domain-containing protein</fullName>
    </recommendedName>
</protein>
<feature type="region of interest" description="Disordered" evidence="3">
    <location>
        <begin position="89"/>
        <end position="110"/>
    </location>
</feature>
<keyword evidence="7" id="KW-1185">Reference proteome</keyword>
<gene>
    <name evidence="6" type="ORF">GFD30_03735</name>
</gene>
<evidence type="ECO:0000256" key="3">
    <source>
        <dbReference type="SAM" id="MobiDB-lite"/>
    </source>
</evidence>
<comment type="caution">
    <text evidence="6">The sequence shown here is derived from an EMBL/GenBank/DDBJ whole genome shotgun (WGS) entry which is preliminary data.</text>
</comment>
<keyword evidence="1" id="KW-0732">Signal</keyword>
<dbReference type="Pfam" id="PF04234">
    <property type="entry name" value="CopC"/>
    <property type="match status" value="1"/>
</dbReference>
<dbReference type="SUPFAM" id="SSF81296">
    <property type="entry name" value="E set domains"/>
    <property type="match status" value="1"/>
</dbReference>
<name>A0A6L5G4Z6_9ACTN</name>
<proteinExistence type="predicted"/>
<keyword evidence="2" id="KW-0186">Copper</keyword>
<organism evidence="6 7">
    <name type="scientific">Glycomyces albidus</name>
    <dbReference type="NCBI Taxonomy" id="2656774"/>
    <lineage>
        <taxon>Bacteria</taxon>
        <taxon>Bacillati</taxon>
        <taxon>Actinomycetota</taxon>
        <taxon>Actinomycetes</taxon>
        <taxon>Glycomycetales</taxon>
        <taxon>Glycomycetaceae</taxon>
        <taxon>Glycomyces</taxon>
    </lineage>
</organism>
<dbReference type="InterPro" id="IPR014756">
    <property type="entry name" value="Ig_E-set"/>
</dbReference>
<sequence length="225" mass="23592">MRIPIPPIPAIQRSIPLYTDQHHDAKGRPASRGRRTAPARLAIAVLGAVAMALALPSPASAQPVLWATSPEDGAALDAAPGEIALTFSEPLDPASSEVTVTGPDLAPIETEPPAVHDTVLIQRMRYSEPGEYTVTVVAVFESGESLESTLTFSVESIPDMLSTDTAAAQDAGADPETSAESTGSNTAAIVGVALLVALAVAAWMLMARQRAKPRDEERERPTPVR</sequence>
<dbReference type="GO" id="GO:0046688">
    <property type="term" value="P:response to copper ion"/>
    <property type="evidence" value="ECO:0007669"/>
    <property type="project" value="InterPro"/>
</dbReference>
<feature type="domain" description="CopC" evidence="5">
    <location>
        <begin position="65"/>
        <end position="154"/>
    </location>
</feature>
<dbReference type="InterPro" id="IPR007348">
    <property type="entry name" value="CopC_dom"/>
</dbReference>
<dbReference type="GO" id="GO:0042597">
    <property type="term" value="C:periplasmic space"/>
    <property type="evidence" value="ECO:0007669"/>
    <property type="project" value="InterPro"/>
</dbReference>
<feature type="transmembrane region" description="Helical" evidence="4">
    <location>
        <begin position="187"/>
        <end position="206"/>
    </location>
</feature>
<accession>A0A6L5G4Z6</accession>
<evidence type="ECO:0000259" key="5">
    <source>
        <dbReference type="Pfam" id="PF04234"/>
    </source>
</evidence>
<dbReference type="EMBL" id="WIAO01000003">
    <property type="protein sequence ID" value="MQM24695.1"/>
    <property type="molecule type" value="Genomic_DNA"/>
</dbReference>
<dbReference type="InterPro" id="IPR014755">
    <property type="entry name" value="Cu-Rt/internalin_Ig-like"/>
</dbReference>